<feature type="region of interest" description="Disordered" evidence="1">
    <location>
        <begin position="103"/>
        <end position="122"/>
    </location>
</feature>
<keyword evidence="4" id="KW-1185">Reference proteome</keyword>
<evidence type="ECO:0000313" key="3">
    <source>
        <dbReference type="EMBL" id="KRY36416.1"/>
    </source>
</evidence>
<proteinExistence type="predicted"/>
<accession>A0A0V1BHK2</accession>
<organism evidence="3 4">
    <name type="scientific">Trichinella spiralis</name>
    <name type="common">Trichina worm</name>
    <dbReference type="NCBI Taxonomy" id="6334"/>
    <lineage>
        <taxon>Eukaryota</taxon>
        <taxon>Metazoa</taxon>
        <taxon>Ecdysozoa</taxon>
        <taxon>Nematoda</taxon>
        <taxon>Enoplea</taxon>
        <taxon>Dorylaimia</taxon>
        <taxon>Trichinellida</taxon>
        <taxon>Trichinellidae</taxon>
        <taxon>Trichinella</taxon>
    </lineage>
</organism>
<dbReference type="Proteomes" id="UP000054776">
    <property type="component" value="Unassembled WGS sequence"/>
</dbReference>
<feature type="compositionally biased region" description="Polar residues" evidence="1">
    <location>
        <begin position="113"/>
        <end position="122"/>
    </location>
</feature>
<gene>
    <name evidence="3" type="ORF">T01_13363</name>
</gene>
<evidence type="ECO:0000313" key="4">
    <source>
        <dbReference type="Proteomes" id="UP000054776"/>
    </source>
</evidence>
<dbReference type="InParanoid" id="A0A0V1BHK2"/>
<dbReference type="Pfam" id="PF05380">
    <property type="entry name" value="Peptidase_A17"/>
    <property type="match status" value="1"/>
</dbReference>
<dbReference type="AlphaFoldDB" id="A0A0V1BHK2"/>
<dbReference type="OrthoDB" id="5872779at2759"/>
<evidence type="ECO:0000256" key="1">
    <source>
        <dbReference type="SAM" id="MobiDB-lite"/>
    </source>
</evidence>
<reference evidence="3 4" key="1">
    <citation type="submission" date="2015-01" db="EMBL/GenBank/DDBJ databases">
        <title>Evolution of Trichinella species and genotypes.</title>
        <authorList>
            <person name="Korhonen P.K."/>
            <person name="Edoardo P."/>
            <person name="Giuseppe L.R."/>
            <person name="Gasser R.B."/>
        </authorList>
    </citation>
    <scope>NUCLEOTIDE SEQUENCE [LARGE SCALE GENOMIC DNA]</scope>
    <source>
        <strain evidence="3">ISS3</strain>
    </source>
</reference>
<feature type="transmembrane region" description="Helical" evidence="2">
    <location>
        <begin position="12"/>
        <end position="33"/>
    </location>
</feature>
<protein>
    <submittedName>
        <fullName evidence="3">Uncharacterized protein</fullName>
    </submittedName>
</protein>
<dbReference type="EMBL" id="JYDH01000043">
    <property type="protein sequence ID" value="KRY36416.1"/>
    <property type="molecule type" value="Genomic_DNA"/>
</dbReference>
<evidence type="ECO:0000256" key="2">
    <source>
        <dbReference type="SAM" id="Phobius"/>
    </source>
</evidence>
<keyword evidence="2" id="KW-0812">Transmembrane</keyword>
<name>A0A0V1BHK2_TRISP</name>
<keyword evidence="2" id="KW-1133">Transmembrane helix</keyword>
<comment type="caution">
    <text evidence="3">The sequence shown here is derived from an EMBL/GenBank/DDBJ whole genome shotgun (WGS) entry which is preliminary data.</text>
</comment>
<dbReference type="InterPro" id="IPR008042">
    <property type="entry name" value="Retrotrans_Pao"/>
</dbReference>
<sequence>MADMEVWSQLGSILFPFGPTVHLLVVVLAILLVRTPLPPGVERRWRDCIIQLEMMPKIKIRRAWIPYPVQQVHRVKLHIFGDASQVAYAACAYIRVESIKHQTSVPHDGEIPSGTNKANQSP</sequence>
<keyword evidence="2" id="KW-0472">Membrane</keyword>